<dbReference type="PANTHER" id="PTHR10953:SF5">
    <property type="entry name" value="SUMO-ACTIVATING ENZYME SUBUNIT 2"/>
    <property type="match status" value="1"/>
</dbReference>
<feature type="region of interest" description="Disordered" evidence="5">
    <location>
        <begin position="368"/>
        <end position="406"/>
    </location>
</feature>
<dbReference type="AlphaFoldDB" id="G7YE53"/>
<reference key="2">
    <citation type="submission" date="2011-10" db="EMBL/GenBank/DDBJ databases">
        <title>The genome and transcriptome sequence of Clonorchis sinensis provide insights into the carcinogenic liver fluke.</title>
        <authorList>
            <person name="Wang X."/>
            <person name="Huang Y."/>
            <person name="Chen W."/>
            <person name="Liu H."/>
            <person name="Guo L."/>
            <person name="Chen Y."/>
            <person name="Luo F."/>
            <person name="Zhou W."/>
            <person name="Sun J."/>
            <person name="Mao Q."/>
            <person name="Liang P."/>
            <person name="Zhou C."/>
            <person name="Tian Y."/>
            <person name="Men J."/>
            <person name="Lv X."/>
            <person name="Huang L."/>
            <person name="Zhou J."/>
            <person name="Hu Y."/>
            <person name="Li R."/>
            <person name="Zhang F."/>
            <person name="Lei H."/>
            <person name="Li X."/>
            <person name="Hu X."/>
            <person name="Liang C."/>
            <person name="Xu J."/>
            <person name="Wu Z."/>
            <person name="Yu X."/>
        </authorList>
    </citation>
    <scope>NUCLEOTIDE SEQUENCE</scope>
    <source>
        <strain>Henan</strain>
    </source>
</reference>
<evidence type="ECO:0000259" key="6">
    <source>
        <dbReference type="Pfam" id="PF00899"/>
    </source>
</evidence>
<name>G7YE53_CLOSI</name>
<dbReference type="InterPro" id="IPR045886">
    <property type="entry name" value="ThiF/MoeB/HesA"/>
</dbReference>
<proteinExistence type="predicted"/>
<dbReference type="InterPro" id="IPR000594">
    <property type="entry name" value="ThiF_NAD_FAD-bd"/>
</dbReference>
<dbReference type="PANTHER" id="PTHR10953">
    <property type="entry name" value="UBIQUITIN-ACTIVATING ENZYME E1"/>
    <property type="match status" value="1"/>
</dbReference>
<evidence type="ECO:0000256" key="1">
    <source>
        <dbReference type="ARBA" id="ARBA00022741"/>
    </source>
</evidence>
<keyword evidence="1" id="KW-0547">Nucleotide-binding</keyword>
<dbReference type="Proteomes" id="UP000008909">
    <property type="component" value="Unassembled WGS sequence"/>
</dbReference>
<evidence type="ECO:0000256" key="5">
    <source>
        <dbReference type="SAM" id="MobiDB-lite"/>
    </source>
</evidence>
<dbReference type="Gene3D" id="1.10.10.520">
    <property type="entry name" value="Ubiquitin activating enzymes (Uba3). Chain: B, domain 2"/>
    <property type="match status" value="1"/>
</dbReference>
<keyword evidence="2" id="KW-0833">Ubl conjugation pathway</keyword>
<evidence type="ECO:0000256" key="3">
    <source>
        <dbReference type="ARBA" id="ARBA00022840"/>
    </source>
</evidence>
<comment type="pathway">
    <text evidence="4">Protein modification.</text>
</comment>
<dbReference type="EMBL" id="DF143129">
    <property type="protein sequence ID" value="GAA51237.1"/>
    <property type="molecule type" value="Genomic_DNA"/>
</dbReference>
<dbReference type="GO" id="GO:0019948">
    <property type="term" value="F:SUMO activating enzyme activity"/>
    <property type="evidence" value="ECO:0007669"/>
    <property type="project" value="TreeGrafter"/>
</dbReference>
<accession>G7YE53</accession>
<dbReference type="Pfam" id="PF14732">
    <property type="entry name" value="UAE_UbL"/>
    <property type="match status" value="1"/>
</dbReference>
<dbReference type="GO" id="GO:0005737">
    <property type="term" value="C:cytoplasm"/>
    <property type="evidence" value="ECO:0007669"/>
    <property type="project" value="TreeGrafter"/>
</dbReference>
<dbReference type="Gene3D" id="3.10.290.20">
    <property type="entry name" value="Ubiquitin-like 2 activating enzyme e1b. Chain: B, domain 3"/>
    <property type="match status" value="1"/>
</dbReference>
<dbReference type="GO" id="GO:0005524">
    <property type="term" value="F:ATP binding"/>
    <property type="evidence" value="ECO:0007669"/>
    <property type="project" value="UniProtKB-KW"/>
</dbReference>
<evidence type="ECO:0000313" key="8">
    <source>
        <dbReference type="EMBL" id="GAA51237.1"/>
    </source>
</evidence>
<evidence type="ECO:0000256" key="4">
    <source>
        <dbReference type="ARBA" id="ARBA00043952"/>
    </source>
</evidence>
<feature type="domain" description="THIF-type NAD/FAD binding fold" evidence="6">
    <location>
        <begin position="268"/>
        <end position="621"/>
    </location>
</feature>
<reference evidence="8" key="1">
    <citation type="journal article" date="2011" name="Genome Biol.">
        <title>The draft genome of the carcinogenic human liver fluke Clonorchis sinensis.</title>
        <authorList>
            <person name="Wang X."/>
            <person name="Chen W."/>
            <person name="Huang Y."/>
            <person name="Sun J."/>
            <person name="Men J."/>
            <person name="Liu H."/>
            <person name="Luo F."/>
            <person name="Guo L."/>
            <person name="Lv X."/>
            <person name="Deng C."/>
            <person name="Zhou C."/>
            <person name="Fan Y."/>
            <person name="Li X."/>
            <person name="Huang L."/>
            <person name="Hu Y."/>
            <person name="Liang C."/>
            <person name="Hu X."/>
            <person name="Xu J."/>
            <person name="Yu X."/>
        </authorList>
    </citation>
    <scope>NUCLEOTIDE SEQUENCE [LARGE SCALE GENOMIC DNA]</scope>
    <source>
        <strain evidence="8">Henan</strain>
    </source>
</reference>
<dbReference type="GO" id="GO:0031510">
    <property type="term" value="C:SUMO activating enzyme complex"/>
    <property type="evidence" value="ECO:0007669"/>
    <property type="project" value="TreeGrafter"/>
</dbReference>
<dbReference type="GO" id="GO:0016925">
    <property type="term" value="P:protein sumoylation"/>
    <property type="evidence" value="ECO:0007669"/>
    <property type="project" value="TreeGrafter"/>
</dbReference>
<evidence type="ECO:0000313" key="9">
    <source>
        <dbReference type="Proteomes" id="UP000008909"/>
    </source>
</evidence>
<dbReference type="InterPro" id="IPR028077">
    <property type="entry name" value="UAE_UbL_dom"/>
</dbReference>
<evidence type="ECO:0000256" key="2">
    <source>
        <dbReference type="ARBA" id="ARBA00022786"/>
    </source>
</evidence>
<dbReference type="InterPro" id="IPR023318">
    <property type="entry name" value="Ub_act_enz_dom_a_sf"/>
</dbReference>
<dbReference type="Pfam" id="PF00899">
    <property type="entry name" value="ThiF"/>
    <property type="match status" value="1"/>
</dbReference>
<organism evidence="8 9">
    <name type="scientific">Clonorchis sinensis</name>
    <name type="common">Chinese liver fluke</name>
    <dbReference type="NCBI Taxonomy" id="79923"/>
    <lineage>
        <taxon>Eukaryota</taxon>
        <taxon>Metazoa</taxon>
        <taxon>Spiralia</taxon>
        <taxon>Lophotrochozoa</taxon>
        <taxon>Platyhelminthes</taxon>
        <taxon>Trematoda</taxon>
        <taxon>Digenea</taxon>
        <taxon>Opisthorchiida</taxon>
        <taxon>Opisthorchiata</taxon>
        <taxon>Opisthorchiidae</taxon>
        <taxon>Clonorchis</taxon>
    </lineage>
</organism>
<feature type="region of interest" description="Disordered" evidence="5">
    <location>
        <begin position="812"/>
        <end position="863"/>
    </location>
</feature>
<protein>
    <submittedName>
        <fullName evidence="8">Ubiquitin-like 1-activating enzyme E1 B</fullName>
    </submittedName>
</protein>
<dbReference type="SUPFAM" id="SSF69572">
    <property type="entry name" value="Activating enzymes of the ubiquitin-like proteins"/>
    <property type="match status" value="1"/>
</dbReference>
<keyword evidence="9" id="KW-1185">Reference proteome</keyword>
<keyword evidence="3" id="KW-0067">ATP-binding</keyword>
<feature type="domain" description="Ubiquitin/SUMO-activating enzyme ubiquitin-like" evidence="7">
    <location>
        <begin position="665"/>
        <end position="742"/>
    </location>
</feature>
<dbReference type="InterPro" id="IPR035985">
    <property type="entry name" value="Ubiquitin-activating_enz"/>
</dbReference>
<evidence type="ECO:0000259" key="7">
    <source>
        <dbReference type="Pfam" id="PF14732"/>
    </source>
</evidence>
<gene>
    <name evidence="8" type="ORF">CLF_105753</name>
</gene>
<sequence>MALGAQLRLTKAADQLSVGQPVLLARESSKVSLATLQSREKQGDSPVEDLWKKVDRLTEQLTAMKTESKGHFRKSRCYNFGMPGYWKNQCGRTRLPLNNSLDHSSFPTWVAISAATGYDTSRENGLCIADTGAGVSLMQRGNEAECKPYALAVRANLSHVTSTQGPEFPIGASAGDCCPSLRGKPATKIQFLRAVYTSFSLNDPSKILAQTQYQCSWINVKANEDFSNCSGPDNIKCERLRRIEVTENPPNCPQCNDRFDFLSNEHQAARRHVNRLCLAAKRPLIESGTAGYLGQVEPLLPAGLPSAFCASDGDCCSSFRTGCYECQPRGAGQRTFPACTIRNTPSEPIHCVVWAKYLFNQLFGEPDVDDEDISPDPSDPDLQRTPVPEPSDTEHPKLNGQSMSNGINDRVTLRDWFTKQWDGCRQSSKLTQSEVDSVISPAVHALCWRLFHQDIVTLVGMRDLWVDRQDRREPSPLLASDLSKALEMECGLSAPARSDSNCPSMEQLRDQRRLSSAGWLRTFMNSVQALQLRLVSSSSQPLVWDKDDTEAMDFVASAAILRAQLFHLPGASELSRFVTKSLAGNIIPAIATTNAVIAGLMVLQARHILAGAEKHVRTVYLHRQPTGRPGNRRLVVPCEPPVANPSCLVCSTKATQTQLGLVCVPTELTLRILRDRILIRHLGMLAPDVELEDRGVILISSEEGETDEDTLNKTLSEFHVGHGSRLSCDDFRQEFTVQLNISAVTPEVARADTQSAASTNNAFSAHDSSEGWHLVGDVDSLLAEVGQRAEQEIEDKKEALNGSSGSHAEVAILSDEEGETSPRPVKRPRLSSEADTYDTSTDKVRSSPLPLPPNPSKLANLESSIPIHAVIDNEDEDDDLIMLD</sequence>